<dbReference type="Proteomes" id="UP000319383">
    <property type="component" value="Chromosome"/>
</dbReference>
<dbReference type="EMBL" id="CP036276">
    <property type="protein sequence ID" value="QDU42393.1"/>
    <property type="molecule type" value="Genomic_DNA"/>
</dbReference>
<dbReference type="SUPFAM" id="SSF48239">
    <property type="entry name" value="Terpenoid cyclases/Protein prenyltransferases"/>
    <property type="match status" value="1"/>
</dbReference>
<reference evidence="2 3" key="1">
    <citation type="submission" date="2019-02" db="EMBL/GenBank/DDBJ databases">
        <title>Deep-cultivation of Planctomycetes and their phenomic and genomic characterization uncovers novel biology.</title>
        <authorList>
            <person name="Wiegand S."/>
            <person name="Jogler M."/>
            <person name="Boedeker C."/>
            <person name="Pinto D."/>
            <person name="Vollmers J."/>
            <person name="Rivas-Marin E."/>
            <person name="Kohn T."/>
            <person name="Peeters S.H."/>
            <person name="Heuer A."/>
            <person name="Rast P."/>
            <person name="Oberbeckmann S."/>
            <person name="Bunk B."/>
            <person name="Jeske O."/>
            <person name="Meyerdierks A."/>
            <person name="Storesund J.E."/>
            <person name="Kallscheuer N."/>
            <person name="Luecker S."/>
            <person name="Lage O.M."/>
            <person name="Pohl T."/>
            <person name="Merkel B.J."/>
            <person name="Hornburger P."/>
            <person name="Mueller R.-W."/>
            <person name="Bruemmer F."/>
            <person name="Labrenz M."/>
            <person name="Spormann A.M."/>
            <person name="Op den Camp H."/>
            <person name="Overmann J."/>
            <person name="Amann R."/>
            <person name="Jetten M.S.M."/>
            <person name="Mascher T."/>
            <person name="Medema M.H."/>
            <person name="Devos D.P."/>
            <person name="Kaster A.-K."/>
            <person name="Ovreas L."/>
            <person name="Rohde M."/>
            <person name="Galperin M.Y."/>
            <person name="Jogler C."/>
        </authorList>
    </citation>
    <scope>NUCLEOTIDE SEQUENCE [LARGE SCALE GENOMIC DNA]</scope>
    <source>
        <strain evidence="2 3">Mal52</strain>
    </source>
</reference>
<dbReference type="GO" id="GO:0016740">
    <property type="term" value="F:transferase activity"/>
    <property type="evidence" value="ECO:0007669"/>
    <property type="project" value="UniProtKB-KW"/>
</dbReference>
<keyword evidence="2" id="KW-0808">Transferase</keyword>
<evidence type="ECO:0000256" key="1">
    <source>
        <dbReference type="SAM" id="SignalP"/>
    </source>
</evidence>
<proteinExistence type="predicted"/>
<dbReference type="CDD" id="cd00688">
    <property type="entry name" value="ISOPREN_C2_like"/>
    <property type="match status" value="1"/>
</dbReference>
<gene>
    <name evidence="2" type="ORF">Mal52_08540</name>
</gene>
<feature type="chain" id="PRO_5021927211" evidence="1">
    <location>
        <begin position="24"/>
        <end position="375"/>
    </location>
</feature>
<name>A0A517ZIY2_9PLAN</name>
<dbReference type="Gene3D" id="1.50.10.20">
    <property type="match status" value="2"/>
</dbReference>
<dbReference type="KEGG" id="sdyn:Mal52_08540"/>
<dbReference type="InterPro" id="IPR008930">
    <property type="entry name" value="Terpenoid_cyclase/PrenylTrfase"/>
</dbReference>
<feature type="signal peptide" evidence="1">
    <location>
        <begin position="1"/>
        <end position="23"/>
    </location>
</feature>
<evidence type="ECO:0000313" key="3">
    <source>
        <dbReference type="Proteomes" id="UP000319383"/>
    </source>
</evidence>
<dbReference type="AlphaFoldDB" id="A0A517ZIY2"/>
<organism evidence="2 3">
    <name type="scientific">Symmachiella dynata</name>
    <dbReference type="NCBI Taxonomy" id="2527995"/>
    <lineage>
        <taxon>Bacteria</taxon>
        <taxon>Pseudomonadati</taxon>
        <taxon>Planctomycetota</taxon>
        <taxon>Planctomycetia</taxon>
        <taxon>Planctomycetales</taxon>
        <taxon>Planctomycetaceae</taxon>
        <taxon>Symmachiella</taxon>
    </lineage>
</organism>
<sequence length="375" mass="42092" precursor="true">MCLRGLSCIAGLLLWGAATNCHAAEPLPDSDRGIRLSPAQWQQLDGVVDRGLEYLSAHQQPDGSFEAPSVGQPAITSFCVMAFLSRGHIPGQGPYGEQLNRAIEYVLASQQPNGLLCRLRAGGDEWKMFGGYHHPIAGLMLGEVYGMTGSPQHARIRTAIEKALLFSRREQTKPRPYPQEKGGWRYLSRSALDADLSITAWQLMFLRSAKNAEFDIPESHIDEAVRFVRRCYDPQRGSFSYGLRGRQRSFFSRSMAGAGILSLSLAGEHQTDIARKTARFILDHPFDRFNRGGLTAEDRYYYGAYYCSQAMYQLGGENWRKFYPDLLQTFADNQRDNGAFDREANQDGPLGFCYSTSFAILALTPPYQLLPIYQR</sequence>
<protein>
    <submittedName>
        <fullName evidence="2">Prenyltransferase and squalene oxidase repeat protein</fullName>
    </submittedName>
</protein>
<keyword evidence="3" id="KW-1185">Reference proteome</keyword>
<evidence type="ECO:0000313" key="2">
    <source>
        <dbReference type="EMBL" id="QDU42393.1"/>
    </source>
</evidence>
<keyword evidence="1" id="KW-0732">Signal</keyword>
<accession>A0A517ZIY2</accession>